<dbReference type="PANTHER" id="PTHR45827:SF1">
    <property type="entry name" value="SORTING NEXIN"/>
    <property type="match status" value="1"/>
</dbReference>
<comment type="caution">
    <text evidence="6">The sequence shown here is derived from an EMBL/GenBank/DDBJ whole genome shotgun (WGS) entry which is preliminary data.</text>
</comment>
<keyword evidence="7" id="KW-1185">Reference proteome</keyword>
<dbReference type="AlphaFoldDB" id="A0A9N9CIE4"/>
<keyword evidence="1 2" id="KW-0728">SH3 domain</keyword>
<dbReference type="PRINTS" id="PR00452">
    <property type="entry name" value="SH3DOMAIN"/>
</dbReference>
<dbReference type="InterPro" id="IPR036871">
    <property type="entry name" value="PX_dom_sf"/>
</dbReference>
<dbReference type="InterPro" id="IPR001452">
    <property type="entry name" value="SH3_domain"/>
</dbReference>
<proteinExistence type="predicted"/>
<evidence type="ECO:0000256" key="3">
    <source>
        <dbReference type="SAM" id="MobiDB-lite"/>
    </source>
</evidence>
<dbReference type="SMART" id="SM00312">
    <property type="entry name" value="PX"/>
    <property type="match status" value="1"/>
</dbReference>
<feature type="compositionally biased region" description="Polar residues" evidence="3">
    <location>
        <begin position="22"/>
        <end position="35"/>
    </location>
</feature>
<dbReference type="InterPro" id="IPR027267">
    <property type="entry name" value="AH/BAR_dom_sf"/>
</dbReference>
<evidence type="ECO:0000313" key="7">
    <source>
        <dbReference type="Proteomes" id="UP000789572"/>
    </source>
</evidence>
<feature type="domain" description="PX" evidence="5">
    <location>
        <begin position="231"/>
        <end position="344"/>
    </location>
</feature>
<accession>A0A9N9CIE4</accession>
<dbReference type="Gene3D" id="3.30.1520.10">
    <property type="entry name" value="Phox-like domain"/>
    <property type="match status" value="1"/>
</dbReference>
<dbReference type="GO" id="GO:0005886">
    <property type="term" value="C:plasma membrane"/>
    <property type="evidence" value="ECO:0007669"/>
    <property type="project" value="TreeGrafter"/>
</dbReference>
<organism evidence="6 7">
    <name type="scientific">Paraglomus occultum</name>
    <dbReference type="NCBI Taxonomy" id="144539"/>
    <lineage>
        <taxon>Eukaryota</taxon>
        <taxon>Fungi</taxon>
        <taxon>Fungi incertae sedis</taxon>
        <taxon>Mucoromycota</taxon>
        <taxon>Glomeromycotina</taxon>
        <taxon>Glomeromycetes</taxon>
        <taxon>Paraglomerales</taxon>
        <taxon>Paraglomeraceae</taxon>
        <taxon>Paraglomus</taxon>
    </lineage>
</organism>
<dbReference type="PANTHER" id="PTHR45827">
    <property type="entry name" value="SORTING NEXIN"/>
    <property type="match status" value="1"/>
</dbReference>
<dbReference type="InterPro" id="IPR001683">
    <property type="entry name" value="PX_dom"/>
</dbReference>
<dbReference type="Pfam" id="PF10456">
    <property type="entry name" value="BAR_3_WASP_bdg"/>
    <property type="match status" value="1"/>
</dbReference>
<dbReference type="SUPFAM" id="SSF64268">
    <property type="entry name" value="PX domain"/>
    <property type="match status" value="1"/>
</dbReference>
<dbReference type="InterPro" id="IPR019497">
    <property type="entry name" value="Sorting_nexin_WASP-bd-dom"/>
</dbReference>
<dbReference type="SUPFAM" id="SSF50044">
    <property type="entry name" value="SH3-domain"/>
    <property type="match status" value="1"/>
</dbReference>
<dbReference type="PROSITE" id="PS50195">
    <property type="entry name" value="PX"/>
    <property type="match status" value="1"/>
</dbReference>
<dbReference type="PROSITE" id="PS50002">
    <property type="entry name" value="SH3"/>
    <property type="match status" value="1"/>
</dbReference>
<name>A0A9N9CIE4_9GLOM</name>
<feature type="domain" description="SH3" evidence="4">
    <location>
        <begin position="68"/>
        <end position="129"/>
    </location>
</feature>
<reference evidence="6" key="1">
    <citation type="submission" date="2021-06" db="EMBL/GenBank/DDBJ databases">
        <authorList>
            <person name="Kallberg Y."/>
            <person name="Tangrot J."/>
            <person name="Rosling A."/>
        </authorList>
    </citation>
    <scope>NUCLEOTIDE SEQUENCE</scope>
    <source>
        <strain evidence="6">IA702</strain>
    </source>
</reference>
<dbReference type="Proteomes" id="UP000789572">
    <property type="component" value="Unassembled WGS sequence"/>
</dbReference>
<evidence type="ECO:0000259" key="4">
    <source>
        <dbReference type="PROSITE" id="PS50002"/>
    </source>
</evidence>
<dbReference type="Gene3D" id="2.30.30.40">
    <property type="entry name" value="SH3 Domains"/>
    <property type="match status" value="1"/>
</dbReference>
<gene>
    <name evidence="6" type="ORF">POCULU_LOCUS7469</name>
</gene>
<dbReference type="GO" id="GO:0016197">
    <property type="term" value="P:endosomal transport"/>
    <property type="evidence" value="ECO:0007669"/>
    <property type="project" value="TreeGrafter"/>
</dbReference>
<dbReference type="Pfam" id="PF00787">
    <property type="entry name" value="PX"/>
    <property type="match status" value="1"/>
</dbReference>
<dbReference type="GO" id="GO:0035091">
    <property type="term" value="F:phosphatidylinositol binding"/>
    <property type="evidence" value="ECO:0007669"/>
    <property type="project" value="InterPro"/>
</dbReference>
<dbReference type="GO" id="GO:0006897">
    <property type="term" value="P:endocytosis"/>
    <property type="evidence" value="ECO:0007669"/>
    <property type="project" value="TreeGrafter"/>
</dbReference>
<evidence type="ECO:0000313" key="6">
    <source>
        <dbReference type="EMBL" id="CAG8601132.1"/>
    </source>
</evidence>
<evidence type="ECO:0000256" key="2">
    <source>
        <dbReference type="PROSITE-ProRule" id="PRU00192"/>
    </source>
</evidence>
<dbReference type="SMART" id="SM00326">
    <property type="entry name" value="SH3"/>
    <property type="match status" value="1"/>
</dbReference>
<protein>
    <submittedName>
        <fullName evidence="6">9092_t:CDS:1</fullName>
    </submittedName>
</protein>
<feature type="region of interest" description="Disordered" evidence="3">
    <location>
        <begin position="1"/>
        <end position="65"/>
    </location>
</feature>
<dbReference type="InterPro" id="IPR036028">
    <property type="entry name" value="SH3-like_dom_sf"/>
</dbReference>
<dbReference type="GO" id="GO:0031410">
    <property type="term" value="C:cytoplasmic vesicle"/>
    <property type="evidence" value="ECO:0007669"/>
    <property type="project" value="TreeGrafter"/>
</dbReference>
<dbReference type="GO" id="GO:0097320">
    <property type="term" value="P:plasma membrane tubulation"/>
    <property type="evidence" value="ECO:0007669"/>
    <property type="project" value="TreeGrafter"/>
</dbReference>
<dbReference type="Gene3D" id="1.20.1270.60">
    <property type="entry name" value="Arfaptin homology (AH) domain/BAR domain"/>
    <property type="match status" value="1"/>
</dbReference>
<dbReference type="OrthoDB" id="10254720at2759"/>
<dbReference type="EMBL" id="CAJVPJ010001706">
    <property type="protein sequence ID" value="CAG8601132.1"/>
    <property type="molecule type" value="Genomic_DNA"/>
</dbReference>
<evidence type="ECO:0000259" key="5">
    <source>
        <dbReference type="PROSITE" id="PS50195"/>
    </source>
</evidence>
<sequence length="670" mass="76208">MSTKRPPAVPPKPARLSMGARKSTSPVTTPRSPLTEQPLYESPPSSPSPKTPSTGESTPVGTVSFSIPVGRQARALYDFEGEPEFRELSFCAGDVLNVLREQLAEGWSMAEKDGITGLVPDSYITYINEFNEVPPSTLAAMRYQVGGMSHGQSQIHMNGSIRYNTIIGRRQLNRFSWFVTTGVEEYLLDDGNGQKIPQAKTSSDEEIEEVSESDKHYVQSGPSWLEKAPIFKVLVHSPERRVKLGGMSEYTIFHVTSLFPGGIQISVERRFSQFEWLHNMLCAKFGALVLPPLPEKQFAGRFNEEFIQRRRRALERFINRLARHPVIRYSDLLTHFLSCQSDSEWRKREKEFEQDKILGYKFFQHVYHPEFNVDDGDLETVEKFEAFARSMEKLMPWVNEASQAHKDSMAECQRQYRRVSYSLLRLITGHNVGDGLASNNEDGAWCWRDGCQACLNLTKAMQSVSESLQSVADLYESYINDNCVPWCENLRDYSNPMNTCLPIIDMHMGTYKRYKDIADASDPMAEDENVDLETINSRCDTVFNVTLAEIDRIHDERVWDFKEGTKQYLDGQIEFYEKILEELRQARATFDDPHYSSLSQTPRETSKYEAMIDSQRPALSRPVSMASVSSMTTMMGGVVDGVGSMGSFLKRTARSSIAKTTMFEGWWGRS</sequence>
<dbReference type="Pfam" id="PF14604">
    <property type="entry name" value="SH3_9"/>
    <property type="match status" value="1"/>
</dbReference>
<evidence type="ECO:0000256" key="1">
    <source>
        <dbReference type="ARBA" id="ARBA00022443"/>
    </source>
</evidence>